<keyword evidence="4 10" id="KW-0812">Transmembrane</keyword>
<evidence type="ECO:0000256" key="8">
    <source>
        <dbReference type="ARBA" id="ARBA00023303"/>
    </source>
</evidence>
<dbReference type="PANTHER" id="PTHR31086">
    <property type="entry name" value="ALUMINUM-ACTIVATED MALATE TRANSPORTER 10"/>
    <property type="match status" value="1"/>
</dbReference>
<keyword evidence="5 10" id="KW-1133">Transmembrane helix</keyword>
<dbReference type="GO" id="GO:0016020">
    <property type="term" value="C:membrane"/>
    <property type="evidence" value="ECO:0007669"/>
    <property type="project" value="UniProtKB-SubCell"/>
</dbReference>
<comment type="similarity">
    <text evidence="2">Belongs to the aromatic acid exporter (TC 2.A.85) family.</text>
</comment>
<dbReference type="GO" id="GO:0034220">
    <property type="term" value="P:monoatomic ion transmembrane transport"/>
    <property type="evidence" value="ECO:0007669"/>
    <property type="project" value="UniProtKB-KW"/>
</dbReference>
<feature type="transmembrane region" description="Helical" evidence="10">
    <location>
        <begin position="51"/>
        <end position="73"/>
    </location>
</feature>
<evidence type="ECO:0000256" key="4">
    <source>
        <dbReference type="ARBA" id="ARBA00022692"/>
    </source>
</evidence>
<dbReference type="AlphaFoldDB" id="A0A9D3UIE6"/>
<keyword evidence="8" id="KW-0407">Ion channel</keyword>
<evidence type="ECO:0000256" key="5">
    <source>
        <dbReference type="ARBA" id="ARBA00022989"/>
    </source>
</evidence>
<gene>
    <name evidence="11" type="ORF">J1N35_041936</name>
</gene>
<evidence type="ECO:0000256" key="9">
    <source>
        <dbReference type="SAM" id="MobiDB-lite"/>
    </source>
</evidence>
<evidence type="ECO:0000256" key="10">
    <source>
        <dbReference type="SAM" id="Phobius"/>
    </source>
</evidence>
<evidence type="ECO:0008006" key="13">
    <source>
        <dbReference type="Google" id="ProtNLM"/>
    </source>
</evidence>
<name>A0A9D3UIE6_9ROSI</name>
<feature type="region of interest" description="Disordered" evidence="9">
    <location>
        <begin position="236"/>
        <end position="257"/>
    </location>
</feature>
<evidence type="ECO:0000256" key="6">
    <source>
        <dbReference type="ARBA" id="ARBA00023065"/>
    </source>
</evidence>
<dbReference type="Proteomes" id="UP000828251">
    <property type="component" value="Unassembled WGS sequence"/>
</dbReference>
<dbReference type="OrthoDB" id="971221at2759"/>
<sequence length="257" mass="28280">MADGVFTFARFFPKINARYDYGLLIFTLTFVYISSSGYQDDEILELAYKRLSTILLGSFTCIIVSIMVFPVWAGEDLHNLIASNMEKLGSFLEDFEMADSKQDKSILQGYKTVLNSKNNEDALAKAEIPSKIKETCTKMSLESGKALKELALSIKTMVKPYPADIHIQNSKSAAKSLNSLLKSPVGLWDDKMDLSRAVPVATVASLLIDVVNCTQEIAEAVHELASIVNFEAVQPTVSPEEPETGQPELVKSSNDVV</sequence>
<evidence type="ECO:0000256" key="2">
    <source>
        <dbReference type="ARBA" id="ARBA00007079"/>
    </source>
</evidence>
<evidence type="ECO:0000256" key="1">
    <source>
        <dbReference type="ARBA" id="ARBA00004141"/>
    </source>
</evidence>
<keyword evidence="6" id="KW-0406">Ion transport</keyword>
<evidence type="ECO:0000256" key="3">
    <source>
        <dbReference type="ARBA" id="ARBA00022448"/>
    </source>
</evidence>
<dbReference type="InterPro" id="IPR020966">
    <property type="entry name" value="ALMT"/>
</dbReference>
<evidence type="ECO:0000313" key="11">
    <source>
        <dbReference type="EMBL" id="KAH1040193.1"/>
    </source>
</evidence>
<keyword evidence="7 10" id="KW-0472">Membrane</keyword>
<accession>A0A9D3UIE6</accession>
<dbReference type="Pfam" id="PF11744">
    <property type="entry name" value="ALMT"/>
    <property type="match status" value="3"/>
</dbReference>
<feature type="transmembrane region" description="Helical" evidence="10">
    <location>
        <begin position="21"/>
        <end position="39"/>
    </location>
</feature>
<dbReference type="GO" id="GO:0015743">
    <property type="term" value="P:malate transport"/>
    <property type="evidence" value="ECO:0007669"/>
    <property type="project" value="InterPro"/>
</dbReference>
<keyword evidence="12" id="KW-1185">Reference proteome</keyword>
<evidence type="ECO:0000313" key="12">
    <source>
        <dbReference type="Proteomes" id="UP000828251"/>
    </source>
</evidence>
<protein>
    <recommendedName>
        <fullName evidence="13">Aluminum-activated malate transporter</fullName>
    </recommendedName>
</protein>
<organism evidence="11 12">
    <name type="scientific">Gossypium stocksii</name>
    <dbReference type="NCBI Taxonomy" id="47602"/>
    <lineage>
        <taxon>Eukaryota</taxon>
        <taxon>Viridiplantae</taxon>
        <taxon>Streptophyta</taxon>
        <taxon>Embryophyta</taxon>
        <taxon>Tracheophyta</taxon>
        <taxon>Spermatophyta</taxon>
        <taxon>Magnoliopsida</taxon>
        <taxon>eudicotyledons</taxon>
        <taxon>Gunneridae</taxon>
        <taxon>Pentapetalae</taxon>
        <taxon>rosids</taxon>
        <taxon>malvids</taxon>
        <taxon>Malvales</taxon>
        <taxon>Malvaceae</taxon>
        <taxon>Malvoideae</taxon>
        <taxon>Gossypium</taxon>
    </lineage>
</organism>
<comment type="subcellular location">
    <subcellularLocation>
        <location evidence="1">Membrane</location>
        <topology evidence="1">Multi-pass membrane protein</topology>
    </subcellularLocation>
</comment>
<dbReference type="EMBL" id="JAIQCV010000012">
    <property type="protein sequence ID" value="KAH1040193.1"/>
    <property type="molecule type" value="Genomic_DNA"/>
</dbReference>
<keyword evidence="3" id="KW-0813">Transport</keyword>
<comment type="caution">
    <text evidence="11">The sequence shown here is derived from an EMBL/GenBank/DDBJ whole genome shotgun (WGS) entry which is preliminary data.</text>
</comment>
<reference evidence="11 12" key="1">
    <citation type="journal article" date="2021" name="Plant Biotechnol. J.">
        <title>Multi-omics assisted identification of the key and species-specific regulatory components of drought-tolerant mechanisms in Gossypium stocksii.</title>
        <authorList>
            <person name="Yu D."/>
            <person name="Ke L."/>
            <person name="Zhang D."/>
            <person name="Wu Y."/>
            <person name="Sun Y."/>
            <person name="Mei J."/>
            <person name="Sun J."/>
            <person name="Sun Y."/>
        </authorList>
    </citation>
    <scope>NUCLEOTIDE SEQUENCE [LARGE SCALE GENOMIC DNA]</scope>
    <source>
        <strain evidence="12">cv. E1</strain>
        <tissue evidence="11">Leaf</tissue>
    </source>
</reference>
<evidence type="ECO:0000256" key="7">
    <source>
        <dbReference type="ARBA" id="ARBA00023136"/>
    </source>
</evidence>
<proteinExistence type="inferred from homology"/>